<evidence type="ECO:0000313" key="4">
    <source>
        <dbReference type="Proteomes" id="UP000051184"/>
    </source>
</evidence>
<dbReference type="SUPFAM" id="SSF51735">
    <property type="entry name" value="NAD(P)-binding Rossmann-fold domains"/>
    <property type="match status" value="1"/>
</dbReference>
<reference evidence="4" key="1">
    <citation type="submission" date="2015-09" db="EMBL/GenBank/DDBJ databases">
        <authorList>
            <person name="Rodrigo-Torres Lidia"/>
            <person name="Arahal R.David."/>
        </authorList>
    </citation>
    <scope>NUCLEOTIDE SEQUENCE [LARGE SCALE GENOMIC DNA]</scope>
    <source>
        <strain evidence="4">CECT 5114</strain>
    </source>
</reference>
<sequence>MRNATETAARPTVGLFGFGGFGQLIADHLAPHVDLRIHDPYTSVFGGVSLIEAAEADVVILSVPVSEVRGICEDIGDFLKPGAMVVDVGSVKISPIADMVECLPDHVQIVGTHPLFGPQSAKAGIAGHNIALCPVRGSDWRMVRSFLSRVLKLRVITCTPEEHDKEAAMVQGLTHLIAKVITEMGPLPTRMTTASFELLSQAIEMVKDDPPTVLQAIEASNPFAAQVRAQFFERAERLKETFESADFAAQNCHEQRNDPFIGVDLHAKTGSMQPIIQSSFKTALT</sequence>
<dbReference type="GO" id="GO:0047794">
    <property type="term" value="F:cyclohexadienyl dehydrogenase activity"/>
    <property type="evidence" value="ECO:0007669"/>
    <property type="project" value="UniProtKB-EC"/>
</dbReference>
<dbReference type="PANTHER" id="PTHR21363">
    <property type="entry name" value="PREPHENATE DEHYDROGENASE"/>
    <property type="match status" value="1"/>
</dbReference>
<accession>A0A0P1ISL3</accession>
<dbReference type="Gene3D" id="3.40.50.720">
    <property type="entry name" value="NAD(P)-binding Rossmann-like Domain"/>
    <property type="match status" value="1"/>
</dbReference>
<dbReference type="GO" id="GO:0004665">
    <property type="term" value="F:prephenate dehydrogenase (NADP+) activity"/>
    <property type="evidence" value="ECO:0007669"/>
    <property type="project" value="InterPro"/>
</dbReference>
<dbReference type="OrthoDB" id="9800497at2"/>
<feature type="domain" description="Prephenate/arogenate dehydrogenase" evidence="2">
    <location>
        <begin position="11"/>
        <end position="272"/>
    </location>
</feature>
<dbReference type="GO" id="GO:0008977">
    <property type="term" value="F:prephenate dehydrogenase (NAD+) activity"/>
    <property type="evidence" value="ECO:0007669"/>
    <property type="project" value="InterPro"/>
</dbReference>
<dbReference type="InterPro" id="IPR008927">
    <property type="entry name" value="6-PGluconate_DH-like_C_sf"/>
</dbReference>
<keyword evidence="4" id="KW-1185">Reference proteome</keyword>
<dbReference type="PROSITE" id="PS51176">
    <property type="entry name" value="PDH_ADH"/>
    <property type="match status" value="1"/>
</dbReference>
<protein>
    <submittedName>
        <fullName evidence="3">Arogenate dehydrogenase</fullName>
        <ecNumber evidence="3">1.3.1.43</ecNumber>
    </submittedName>
</protein>
<dbReference type="EMBL" id="CYUE01000020">
    <property type="protein sequence ID" value="CUK26468.1"/>
    <property type="molecule type" value="Genomic_DNA"/>
</dbReference>
<dbReference type="GO" id="GO:0006571">
    <property type="term" value="P:tyrosine biosynthetic process"/>
    <property type="evidence" value="ECO:0007669"/>
    <property type="project" value="InterPro"/>
</dbReference>
<dbReference type="InterPro" id="IPR003099">
    <property type="entry name" value="Prephen_DH"/>
</dbReference>
<dbReference type="EC" id="1.3.1.43" evidence="3"/>
<dbReference type="SUPFAM" id="SSF48179">
    <property type="entry name" value="6-phosphogluconate dehydrogenase C-terminal domain-like"/>
    <property type="match status" value="1"/>
</dbReference>
<name>A0A0P1ISL3_9RHOB</name>
<evidence type="ECO:0000256" key="1">
    <source>
        <dbReference type="ARBA" id="ARBA00023002"/>
    </source>
</evidence>
<dbReference type="Pfam" id="PF02153">
    <property type="entry name" value="PDH_N"/>
    <property type="match status" value="1"/>
</dbReference>
<evidence type="ECO:0000313" key="3">
    <source>
        <dbReference type="EMBL" id="CUK26468.1"/>
    </source>
</evidence>
<evidence type="ECO:0000259" key="2">
    <source>
        <dbReference type="PROSITE" id="PS51176"/>
    </source>
</evidence>
<proteinExistence type="predicted"/>
<dbReference type="STRING" id="1715691.TA5113_01105"/>
<dbReference type="RefSeq" id="WP_082625890.1">
    <property type="nucleotide sequence ID" value="NZ_CYTO01000009.1"/>
</dbReference>
<dbReference type="InterPro" id="IPR046825">
    <property type="entry name" value="PDH_C"/>
</dbReference>
<dbReference type="AlphaFoldDB" id="A0A0P1ISL3"/>
<dbReference type="InterPro" id="IPR050812">
    <property type="entry name" value="Preph/Arog_dehydrog"/>
</dbReference>
<organism evidence="3 4">
    <name type="scientific">Cognatishimia activa</name>
    <dbReference type="NCBI Taxonomy" id="1715691"/>
    <lineage>
        <taxon>Bacteria</taxon>
        <taxon>Pseudomonadati</taxon>
        <taxon>Pseudomonadota</taxon>
        <taxon>Alphaproteobacteria</taxon>
        <taxon>Rhodobacterales</taxon>
        <taxon>Paracoccaceae</taxon>
        <taxon>Cognatishimia</taxon>
    </lineage>
</organism>
<gene>
    <name evidence="3" type="primary">tyrC_2</name>
    <name evidence="3" type="ORF">TA5114_02278</name>
</gene>
<dbReference type="InterPro" id="IPR036291">
    <property type="entry name" value="NAD(P)-bd_dom_sf"/>
</dbReference>
<dbReference type="Proteomes" id="UP000051184">
    <property type="component" value="Unassembled WGS sequence"/>
</dbReference>
<dbReference type="Pfam" id="PF20463">
    <property type="entry name" value="PDH_C"/>
    <property type="match status" value="1"/>
</dbReference>
<dbReference type="PANTHER" id="PTHR21363:SF0">
    <property type="entry name" value="PREPHENATE DEHYDROGENASE [NADP(+)]"/>
    <property type="match status" value="1"/>
</dbReference>
<keyword evidence="1 3" id="KW-0560">Oxidoreductase</keyword>
<dbReference type="GO" id="GO:0070403">
    <property type="term" value="F:NAD+ binding"/>
    <property type="evidence" value="ECO:0007669"/>
    <property type="project" value="InterPro"/>
</dbReference>
<dbReference type="Gene3D" id="1.10.3660.10">
    <property type="entry name" value="6-phosphogluconate dehydrogenase C-terminal like domain"/>
    <property type="match status" value="1"/>
</dbReference>
<dbReference type="InterPro" id="IPR046826">
    <property type="entry name" value="PDH_N"/>
</dbReference>